<gene>
    <name evidence="1" type="ORF">QU24_17975</name>
</gene>
<organism evidence="1 2">
    <name type="scientific">Pantoea rodasii</name>
    <dbReference type="NCBI Taxonomy" id="1076549"/>
    <lineage>
        <taxon>Bacteria</taxon>
        <taxon>Pseudomonadati</taxon>
        <taxon>Pseudomonadota</taxon>
        <taxon>Gammaproteobacteria</taxon>
        <taxon>Enterobacterales</taxon>
        <taxon>Erwiniaceae</taxon>
        <taxon>Pantoea</taxon>
    </lineage>
</organism>
<sequence length="67" mass="7863">MNLKLFSFIPHAHRWHQIRISRKGAISPGGRHYFSTHIEAQCKGCGEQIHKVYYRDISDAEARRWLG</sequence>
<dbReference type="RefSeq" id="WP_039333809.1">
    <property type="nucleotide sequence ID" value="NZ_JTJJ01000070.1"/>
</dbReference>
<evidence type="ECO:0000313" key="1">
    <source>
        <dbReference type="EMBL" id="KHJ66715.1"/>
    </source>
</evidence>
<dbReference type="EMBL" id="JTJJ01000070">
    <property type="protein sequence ID" value="KHJ66715.1"/>
    <property type="molecule type" value="Genomic_DNA"/>
</dbReference>
<name>A0A0B1R6K6_9GAMM</name>
<protein>
    <submittedName>
        <fullName evidence="1">Uncharacterized protein</fullName>
    </submittedName>
</protein>
<proteinExistence type="predicted"/>
<evidence type="ECO:0000313" key="2">
    <source>
        <dbReference type="Proteomes" id="UP000030853"/>
    </source>
</evidence>
<accession>A0A0B1R6K6</accession>
<comment type="caution">
    <text evidence="1">The sequence shown here is derived from an EMBL/GenBank/DDBJ whole genome shotgun (WGS) entry which is preliminary data.</text>
</comment>
<reference evidence="1 2" key="1">
    <citation type="submission" date="2014-11" db="EMBL/GenBank/DDBJ databases">
        <title>Genome sequencing of Pantoea rodasii ND03.</title>
        <authorList>
            <person name="Muhamad Yunos N.Y."/>
            <person name="Chan K.-G."/>
        </authorList>
    </citation>
    <scope>NUCLEOTIDE SEQUENCE [LARGE SCALE GENOMIC DNA]</scope>
    <source>
        <strain evidence="1 2">ND03</strain>
    </source>
</reference>
<dbReference type="AlphaFoldDB" id="A0A0B1R6K6"/>
<dbReference type="Proteomes" id="UP000030853">
    <property type="component" value="Unassembled WGS sequence"/>
</dbReference>